<sequence length="147" mass="16057">MTDLDPLSVAVIAAAQDAAGQKWDRSRRMYALTDPRTYVDTVYPLDPMPPLRPDELVVVPLDPLRPGDIGDVLAEVTWPDTVRGCVLVVEAVLADGRGQSRKAHLAVGVLRDGTYTCLLRLRHEEEILPCPDLGLVDDLVTALLGTF</sequence>
<accession>A0ABX1BPK7</accession>
<organism evidence="1 2">
    <name type="scientific">Nonomuraea composti</name>
    <dbReference type="NCBI Taxonomy" id="2720023"/>
    <lineage>
        <taxon>Bacteria</taxon>
        <taxon>Bacillati</taxon>
        <taxon>Actinomycetota</taxon>
        <taxon>Actinomycetes</taxon>
        <taxon>Streptosporangiales</taxon>
        <taxon>Streptosporangiaceae</taxon>
        <taxon>Nonomuraea</taxon>
    </lineage>
</organism>
<proteinExistence type="predicted"/>
<gene>
    <name evidence="1" type="ORF">HCN51_48060</name>
</gene>
<dbReference type="EMBL" id="JAATEP010000059">
    <property type="protein sequence ID" value="NJP97098.1"/>
    <property type="molecule type" value="Genomic_DNA"/>
</dbReference>
<evidence type="ECO:0000313" key="2">
    <source>
        <dbReference type="Proteomes" id="UP000696294"/>
    </source>
</evidence>
<dbReference type="Proteomes" id="UP000696294">
    <property type="component" value="Unassembled WGS sequence"/>
</dbReference>
<dbReference type="RefSeq" id="WP_168018733.1">
    <property type="nucleotide sequence ID" value="NZ_JAATEP010000059.1"/>
</dbReference>
<evidence type="ECO:0000313" key="1">
    <source>
        <dbReference type="EMBL" id="NJP97098.1"/>
    </source>
</evidence>
<comment type="caution">
    <text evidence="1">The sequence shown here is derived from an EMBL/GenBank/DDBJ whole genome shotgun (WGS) entry which is preliminary data.</text>
</comment>
<protein>
    <submittedName>
        <fullName evidence="1">Uncharacterized protein</fullName>
    </submittedName>
</protein>
<name>A0ABX1BPK7_9ACTN</name>
<keyword evidence="2" id="KW-1185">Reference proteome</keyword>
<reference evidence="1 2" key="1">
    <citation type="submission" date="2020-03" db="EMBL/GenBank/DDBJ databases">
        <title>WGS of actinomycetes isolated from Thailand.</title>
        <authorList>
            <person name="Thawai C."/>
        </authorList>
    </citation>
    <scope>NUCLEOTIDE SEQUENCE [LARGE SCALE GENOMIC DNA]</scope>
    <source>
        <strain evidence="1 2">FMUSA5-5</strain>
    </source>
</reference>